<accession>A0A369BJ02</accession>
<proteinExistence type="predicted"/>
<comment type="caution">
    <text evidence="1">The sequence shown here is derived from an EMBL/GenBank/DDBJ whole genome shotgun (WGS) entry which is preliminary data.</text>
</comment>
<evidence type="ECO:0000313" key="2">
    <source>
        <dbReference type="Proteomes" id="UP000253090"/>
    </source>
</evidence>
<organism evidence="1 2">
    <name type="scientific">Fontibacillus phaseoli</name>
    <dbReference type="NCBI Taxonomy" id="1416533"/>
    <lineage>
        <taxon>Bacteria</taxon>
        <taxon>Bacillati</taxon>
        <taxon>Bacillota</taxon>
        <taxon>Bacilli</taxon>
        <taxon>Bacillales</taxon>
        <taxon>Paenibacillaceae</taxon>
        <taxon>Fontibacillus</taxon>
    </lineage>
</organism>
<evidence type="ECO:0000313" key="1">
    <source>
        <dbReference type="EMBL" id="RCX21371.1"/>
    </source>
</evidence>
<reference evidence="1 2" key="1">
    <citation type="submission" date="2018-07" db="EMBL/GenBank/DDBJ databases">
        <title>Genomic Encyclopedia of Type Strains, Phase III (KMG-III): the genomes of soil and plant-associated and newly described type strains.</title>
        <authorList>
            <person name="Whitman W."/>
        </authorList>
    </citation>
    <scope>NUCLEOTIDE SEQUENCE [LARGE SCALE GENOMIC DNA]</scope>
    <source>
        <strain evidence="1 2">CECT 8333</strain>
    </source>
</reference>
<keyword evidence="2" id="KW-1185">Reference proteome</keyword>
<gene>
    <name evidence="1" type="ORF">DFP94_102119</name>
</gene>
<sequence>MRIIETKKDIVNLLRAEVPPSAFLIHVEDYFNQLRTELEDEAENQFNFSENGFIVLLEMGDNVRDLKSAGLADESGGLLGSYPEYFETLDMGDCQGRTKWC</sequence>
<dbReference type="AlphaFoldDB" id="A0A369BJ02"/>
<protein>
    <submittedName>
        <fullName evidence="1">Uncharacterized protein</fullName>
    </submittedName>
</protein>
<dbReference type="RefSeq" id="WP_147273842.1">
    <property type="nucleotide sequence ID" value="NZ_QPJW01000002.1"/>
</dbReference>
<name>A0A369BJ02_9BACL</name>
<dbReference type="OrthoDB" id="2469976at2"/>
<dbReference type="Proteomes" id="UP000253090">
    <property type="component" value="Unassembled WGS sequence"/>
</dbReference>
<dbReference type="EMBL" id="QPJW01000002">
    <property type="protein sequence ID" value="RCX21371.1"/>
    <property type="molecule type" value="Genomic_DNA"/>
</dbReference>